<feature type="compositionally biased region" description="Basic and acidic residues" evidence="1">
    <location>
        <begin position="59"/>
        <end position="68"/>
    </location>
</feature>
<keyword evidence="4" id="KW-1185">Reference proteome</keyword>
<keyword evidence="2" id="KW-0472">Membrane</keyword>
<keyword evidence="2" id="KW-1133">Transmembrane helix</keyword>
<dbReference type="RefSeq" id="WP_104813861.1">
    <property type="nucleotide sequence ID" value="NZ_MQUB01000001.1"/>
</dbReference>
<sequence length="107" mass="11797">MTSQSDHKESTHTALALIAGALIGVGLGIYLANSDKDWGFDKIKSRLQGNDDEDTSQTEENKPSMKEEIKDTLDQVVSNLSYKADDLIVALEAKLAELKEKNAQFQK</sequence>
<gene>
    <name evidence="3" type="ORF">BST85_01940</name>
</gene>
<feature type="transmembrane region" description="Helical" evidence="2">
    <location>
        <begin position="12"/>
        <end position="32"/>
    </location>
</feature>
<name>A0A2S7KTJ8_9FLAO</name>
<proteinExistence type="predicted"/>
<evidence type="ECO:0000256" key="1">
    <source>
        <dbReference type="SAM" id="MobiDB-lite"/>
    </source>
</evidence>
<evidence type="ECO:0008006" key="5">
    <source>
        <dbReference type="Google" id="ProtNLM"/>
    </source>
</evidence>
<keyword evidence="2" id="KW-0812">Transmembrane</keyword>
<evidence type="ECO:0000313" key="4">
    <source>
        <dbReference type="Proteomes" id="UP000239800"/>
    </source>
</evidence>
<evidence type="ECO:0000256" key="2">
    <source>
        <dbReference type="SAM" id="Phobius"/>
    </source>
</evidence>
<accession>A0A2S7KTJ8</accession>
<organism evidence="3 4">
    <name type="scientific">Aureitalea marina</name>
    <dbReference type="NCBI Taxonomy" id="930804"/>
    <lineage>
        <taxon>Bacteria</taxon>
        <taxon>Pseudomonadati</taxon>
        <taxon>Bacteroidota</taxon>
        <taxon>Flavobacteriia</taxon>
        <taxon>Flavobacteriales</taxon>
        <taxon>Flavobacteriaceae</taxon>
        <taxon>Aureitalea</taxon>
    </lineage>
</organism>
<feature type="region of interest" description="Disordered" evidence="1">
    <location>
        <begin position="45"/>
        <end position="68"/>
    </location>
</feature>
<reference evidence="3 4" key="1">
    <citation type="submission" date="2016-11" db="EMBL/GenBank/DDBJ databases">
        <title>Trade-off between light-utilization and light-protection in marine flavobacteria.</title>
        <authorList>
            <person name="Kumagai Y."/>
        </authorList>
    </citation>
    <scope>NUCLEOTIDE SEQUENCE [LARGE SCALE GENOMIC DNA]</scope>
    <source>
        <strain evidence="3 4">NBRC 107741</strain>
    </source>
</reference>
<comment type="caution">
    <text evidence="3">The sequence shown here is derived from an EMBL/GenBank/DDBJ whole genome shotgun (WGS) entry which is preliminary data.</text>
</comment>
<protein>
    <recommendedName>
        <fullName evidence="5">Gas vesicle protein</fullName>
    </recommendedName>
</protein>
<evidence type="ECO:0000313" key="3">
    <source>
        <dbReference type="EMBL" id="PQB05916.1"/>
    </source>
</evidence>
<dbReference type="AlphaFoldDB" id="A0A2S7KTJ8"/>
<dbReference type="Proteomes" id="UP000239800">
    <property type="component" value="Unassembled WGS sequence"/>
</dbReference>
<dbReference type="EMBL" id="MQUB01000001">
    <property type="protein sequence ID" value="PQB05916.1"/>
    <property type="molecule type" value="Genomic_DNA"/>
</dbReference>